<evidence type="ECO:0000313" key="2">
    <source>
        <dbReference type="EMBL" id="KAI5321009.1"/>
    </source>
</evidence>
<reference evidence="2 3" key="1">
    <citation type="journal article" date="2022" name="G3 (Bethesda)">
        <title>Whole-genome sequence and methylome profiling of the almond [Prunus dulcis (Mill.) D.A. Webb] cultivar 'Nonpareil'.</title>
        <authorList>
            <person name="D'Amico-Willman K.M."/>
            <person name="Ouma W.Z."/>
            <person name="Meulia T."/>
            <person name="Sideli G.M."/>
            <person name="Gradziel T.M."/>
            <person name="Fresnedo-Ramirez J."/>
        </authorList>
    </citation>
    <scope>NUCLEOTIDE SEQUENCE [LARGE SCALE GENOMIC DNA]</scope>
    <source>
        <strain evidence="2">Clone GOH B32 T37-40</strain>
    </source>
</reference>
<evidence type="ECO:0000313" key="3">
    <source>
        <dbReference type="Proteomes" id="UP001054821"/>
    </source>
</evidence>
<keyword evidence="3" id="KW-1185">Reference proteome</keyword>
<dbReference type="Proteomes" id="UP001054821">
    <property type="component" value="Chromosome 7"/>
</dbReference>
<dbReference type="EMBL" id="JAJFAZ020000007">
    <property type="protein sequence ID" value="KAI5321009.1"/>
    <property type="molecule type" value="Genomic_DNA"/>
</dbReference>
<feature type="region of interest" description="Disordered" evidence="1">
    <location>
        <begin position="1"/>
        <end position="23"/>
    </location>
</feature>
<organism evidence="2 3">
    <name type="scientific">Prunus dulcis</name>
    <name type="common">Almond</name>
    <name type="synonym">Amygdalus dulcis</name>
    <dbReference type="NCBI Taxonomy" id="3755"/>
    <lineage>
        <taxon>Eukaryota</taxon>
        <taxon>Viridiplantae</taxon>
        <taxon>Streptophyta</taxon>
        <taxon>Embryophyta</taxon>
        <taxon>Tracheophyta</taxon>
        <taxon>Spermatophyta</taxon>
        <taxon>Magnoliopsida</taxon>
        <taxon>eudicotyledons</taxon>
        <taxon>Gunneridae</taxon>
        <taxon>Pentapetalae</taxon>
        <taxon>rosids</taxon>
        <taxon>fabids</taxon>
        <taxon>Rosales</taxon>
        <taxon>Rosaceae</taxon>
        <taxon>Amygdaloideae</taxon>
        <taxon>Amygdaleae</taxon>
        <taxon>Prunus</taxon>
    </lineage>
</organism>
<protein>
    <submittedName>
        <fullName evidence="2">Uncharacterized protein</fullName>
    </submittedName>
</protein>
<sequence>MFQELTPVKPKPNKDKGKEEEETSVKVLQCEINFDSESAMSLDSSLSQESETSNISNIERAFNNLQVNQDSQCLKVSRLTGKINPTSLTKNWYPKPTAPNVQYKERTQGQFSVSSPKLYEWNIDGLSKRNFYLLYLTDPFSPIENQRSAQDIDLKTGQIFEAVFGDSDGCFLRSRYTSSSPPLALAVYADTLNQF</sequence>
<evidence type="ECO:0000256" key="1">
    <source>
        <dbReference type="SAM" id="MobiDB-lite"/>
    </source>
</evidence>
<gene>
    <name evidence="2" type="ORF">L3X38_040717</name>
</gene>
<proteinExistence type="predicted"/>
<dbReference type="AlphaFoldDB" id="A0AAD4YTR9"/>
<name>A0AAD4YTR9_PRUDU</name>
<accession>A0AAD4YTR9</accession>
<comment type="caution">
    <text evidence="2">The sequence shown here is derived from an EMBL/GenBank/DDBJ whole genome shotgun (WGS) entry which is preliminary data.</text>
</comment>